<dbReference type="Pfam" id="PF09939">
    <property type="entry name" value="DUF2171"/>
    <property type="match status" value="1"/>
</dbReference>
<dbReference type="InterPro" id="IPR018684">
    <property type="entry name" value="DUF2171"/>
</dbReference>
<reference evidence="2" key="1">
    <citation type="journal article" date="2019" name="Int. J. Syst. Evol. Microbiol.">
        <title>The Global Catalogue of Microorganisms (GCM) 10K type strain sequencing project: providing services to taxonomists for standard genome sequencing and annotation.</title>
        <authorList>
            <consortium name="The Broad Institute Genomics Platform"/>
            <consortium name="The Broad Institute Genome Sequencing Center for Infectious Disease"/>
            <person name="Wu L."/>
            <person name="Ma J."/>
        </authorList>
    </citation>
    <scope>NUCLEOTIDE SEQUENCE [LARGE SCALE GENOMIC DNA]</scope>
    <source>
        <strain evidence="2">JCM 14370</strain>
    </source>
</reference>
<evidence type="ECO:0000313" key="1">
    <source>
        <dbReference type="EMBL" id="GGJ28463.1"/>
    </source>
</evidence>
<gene>
    <name evidence="1" type="ORF">GCM10008938_13160</name>
</gene>
<comment type="caution">
    <text evidence="1">The sequence shown here is derived from an EMBL/GenBank/DDBJ whole genome shotgun (WGS) entry which is preliminary data.</text>
</comment>
<dbReference type="RefSeq" id="WP_189001602.1">
    <property type="nucleotide sequence ID" value="NZ_BMOD01000003.1"/>
</dbReference>
<dbReference type="EMBL" id="BMOD01000003">
    <property type="protein sequence ID" value="GGJ28463.1"/>
    <property type="molecule type" value="Genomic_DNA"/>
</dbReference>
<accession>A0ABQ2CY83</accession>
<keyword evidence="2" id="KW-1185">Reference proteome</keyword>
<proteinExistence type="predicted"/>
<sequence>MTYSSDLTPEIRRGMMVLCDRGILRGIVDTAEDEHIQITLNASGEQVWVPLSSVREVEDDVHLRWSNKELMDNAYLRKPLRG</sequence>
<name>A0ABQ2CY83_9DEIO</name>
<dbReference type="Proteomes" id="UP000632222">
    <property type="component" value="Unassembled WGS sequence"/>
</dbReference>
<organism evidence="1 2">
    <name type="scientific">Deinococcus roseus</name>
    <dbReference type="NCBI Taxonomy" id="392414"/>
    <lineage>
        <taxon>Bacteria</taxon>
        <taxon>Thermotogati</taxon>
        <taxon>Deinococcota</taxon>
        <taxon>Deinococci</taxon>
        <taxon>Deinococcales</taxon>
        <taxon>Deinococcaceae</taxon>
        <taxon>Deinococcus</taxon>
    </lineage>
</organism>
<evidence type="ECO:0000313" key="2">
    <source>
        <dbReference type="Proteomes" id="UP000632222"/>
    </source>
</evidence>
<protein>
    <recommendedName>
        <fullName evidence="3">DUF2171 domain-containing protein</fullName>
    </recommendedName>
</protein>
<evidence type="ECO:0008006" key="3">
    <source>
        <dbReference type="Google" id="ProtNLM"/>
    </source>
</evidence>